<accession>A0A318GZD7</accession>
<keyword evidence="5" id="KW-0233">DNA recombination</keyword>
<keyword evidence="7" id="KW-1185">Reference proteome</keyword>
<reference evidence="6 7" key="1">
    <citation type="submission" date="2018-05" db="EMBL/GenBank/DDBJ databases">
        <title>Genomic Encyclopedia of Type Strains, Phase IV (KMG-IV): sequencing the most valuable type-strain genomes for metagenomic binning, comparative biology and taxonomic classification.</title>
        <authorList>
            <person name="Goeker M."/>
        </authorList>
    </citation>
    <scope>NUCLEOTIDE SEQUENCE [LARGE SCALE GENOMIC DNA]</scope>
    <source>
        <strain evidence="6 7">DSM 566</strain>
    </source>
</reference>
<evidence type="ECO:0000256" key="2">
    <source>
        <dbReference type="ARBA" id="ARBA00008657"/>
    </source>
</evidence>
<dbReference type="GO" id="GO:0003690">
    <property type="term" value="F:double-stranded DNA binding"/>
    <property type="evidence" value="ECO:0007669"/>
    <property type="project" value="TreeGrafter"/>
</dbReference>
<dbReference type="RefSeq" id="WP_110400714.1">
    <property type="nucleotide sequence ID" value="NZ_QJJS01000008.1"/>
</dbReference>
<name>A0A318GZD7_9BURK</name>
<protein>
    <recommendedName>
        <fullName evidence="3">Recombination-associated protein RdgC</fullName>
    </recommendedName>
</protein>
<dbReference type="OrthoDB" id="5290530at2"/>
<dbReference type="InterPro" id="IPR007476">
    <property type="entry name" value="RdgC"/>
</dbReference>
<dbReference type="GO" id="GO:0043590">
    <property type="term" value="C:bacterial nucleoid"/>
    <property type="evidence" value="ECO:0007669"/>
    <property type="project" value="TreeGrafter"/>
</dbReference>
<dbReference type="PANTHER" id="PTHR38103">
    <property type="entry name" value="RECOMBINATION-ASSOCIATED PROTEIN RDGC"/>
    <property type="match status" value="1"/>
</dbReference>
<evidence type="ECO:0000256" key="1">
    <source>
        <dbReference type="ARBA" id="ARBA00004453"/>
    </source>
</evidence>
<dbReference type="NCBIfam" id="NF001464">
    <property type="entry name" value="PRK00321.1-5"/>
    <property type="match status" value="1"/>
</dbReference>
<dbReference type="NCBIfam" id="NF001463">
    <property type="entry name" value="PRK00321.1-4"/>
    <property type="match status" value="1"/>
</dbReference>
<dbReference type="EMBL" id="QJJS01000008">
    <property type="protein sequence ID" value="PXW95753.1"/>
    <property type="molecule type" value="Genomic_DNA"/>
</dbReference>
<dbReference type="Proteomes" id="UP000247811">
    <property type="component" value="Unassembled WGS sequence"/>
</dbReference>
<keyword evidence="4" id="KW-0963">Cytoplasm</keyword>
<dbReference type="GO" id="GO:0006310">
    <property type="term" value="P:DNA recombination"/>
    <property type="evidence" value="ECO:0007669"/>
    <property type="project" value="UniProtKB-KW"/>
</dbReference>
<evidence type="ECO:0000313" key="6">
    <source>
        <dbReference type="EMBL" id="PXW95753.1"/>
    </source>
</evidence>
<evidence type="ECO:0000256" key="4">
    <source>
        <dbReference type="ARBA" id="ARBA00022490"/>
    </source>
</evidence>
<dbReference type="GO" id="GO:0000018">
    <property type="term" value="P:regulation of DNA recombination"/>
    <property type="evidence" value="ECO:0007669"/>
    <property type="project" value="TreeGrafter"/>
</dbReference>
<gene>
    <name evidence="6" type="ORF">C7444_10811</name>
</gene>
<sequence length="331" mass="35533">MFKNLILFRVGPDWSASLEQVEAALDSRRFVPCGASQPMSAGWIEPRGKGHGVLVESVGGQWLMKMMVEQKVLPGSVVKRRVDEICAHIEQTEGRKPGRKESKEIKEQATLELLPMAFTKQGAMLVWIDPAARLMVVDASSPGRADDVVTALVQAVDGLALAPIHTAVSPQAAMSEWLVSGEPPAIFTVDRDCELKSTDEMKSVVRYARHGLDSDEVRQHILTQGKVPTRLAMTWNDRVSFLLTDTLQVKKITFLDGVYEGQAGGGGEDEFDADAAIATGELSQLIPDLLDALGGEQAPGSMPALPVAPVLPVEPPAAPGAASADLPPWEA</sequence>
<comment type="subcellular location">
    <subcellularLocation>
        <location evidence="1">Cytoplasm</location>
        <location evidence="1">Nucleoid</location>
    </subcellularLocation>
</comment>
<evidence type="ECO:0000256" key="5">
    <source>
        <dbReference type="ARBA" id="ARBA00023172"/>
    </source>
</evidence>
<comment type="caution">
    <text evidence="6">The sequence shown here is derived from an EMBL/GenBank/DDBJ whole genome shotgun (WGS) entry which is preliminary data.</text>
</comment>
<evidence type="ECO:0000256" key="3">
    <source>
        <dbReference type="ARBA" id="ARBA00022296"/>
    </source>
</evidence>
<proteinExistence type="inferred from homology"/>
<dbReference type="PANTHER" id="PTHR38103:SF1">
    <property type="entry name" value="RECOMBINATION-ASSOCIATED PROTEIN RDGC"/>
    <property type="match status" value="1"/>
</dbReference>
<comment type="similarity">
    <text evidence="2">Belongs to the RdgC family.</text>
</comment>
<evidence type="ECO:0000313" key="7">
    <source>
        <dbReference type="Proteomes" id="UP000247811"/>
    </source>
</evidence>
<dbReference type="Pfam" id="PF04381">
    <property type="entry name" value="RdgC"/>
    <property type="match status" value="1"/>
</dbReference>
<organism evidence="6 7">
    <name type="scientific">Sphaerotilus hippei</name>
    <dbReference type="NCBI Taxonomy" id="744406"/>
    <lineage>
        <taxon>Bacteria</taxon>
        <taxon>Pseudomonadati</taxon>
        <taxon>Pseudomonadota</taxon>
        <taxon>Betaproteobacteria</taxon>
        <taxon>Burkholderiales</taxon>
        <taxon>Sphaerotilaceae</taxon>
        <taxon>Sphaerotilus</taxon>
    </lineage>
</organism>
<dbReference type="AlphaFoldDB" id="A0A318GZD7"/>